<protein>
    <submittedName>
        <fullName evidence="2">SGNH/GDSL hydrolase family protein</fullName>
    </submittedName>
</protein>
<keyword evidence="2" id="KW-0378">Hydrolase</keyword>
<dbReference type="InterPro" id="IPR051532">
    <property type="entry name" value="Ester_Hydrolysis_Enzymes"/>
</dbReference>
<dbReference type="PANTHER" id="PTHR30383:SF5">
    <property type="entry name" value="SGNH HYDROLASE-TYPE ESTERASE DOMAIN-CONTAINING PROTEIN"/>
    <property type="match status" value="1"/>
</dbReference>
<evidence type="ECO:0000313" key="2">
    <source>
        <dbReference type="EMBL" id="RFT06020.1"/>
    </source>
</evidence>
<dbReference type="OrthoDB" id="9801375at2"/>
<dbReference type="Proteomes" id="UP000260649">
    <property type="component" value="Unassembled WGS sequence"/>
</dbReference>
<organism evidence="2 3">
    <name type="scientific">Evtepia gabavorous</name>
    <dbReference type="NCBI Taxonomy" id="2211183"/>
    <lineage>
        <taxon>Bacteria</taxon>
        <taxon>Bacillati</taxon>
        <taxon>Bacillota</taxon>
        <taxon>Clostridia</taxon>
        <taxon>Eubacteriales</taxon>
        <taxon>Evtepia</taxon>
    </lineage>
</organism>
<name>A0A3E2B1W0_9FIRM</name>
<reference evidence="2 3" key="1">
    <citation type="submission" date="2018-07" db="EMBL/GenBank/DDBJ databases">
        <title>GABA Modulating Bacteria of the Human Gut Microbiota.</title>
        <authorList>
            <person name="Strandwitz P."/>
            <person name="Kim K.H."/>
            <person name="Terekhova D."/>
            <person name="Liu J.K."/>
            <person name="Sharma A."/>
            <person name="Levering J."/>
            <person name="Mcdonald D."/>
            <person name="Dietrich D."/>
            <person name="Ramadhar T.R."/>
            <person name="Lekbua A."/>
            <person name="Mroue N."/>
            <person name="Liston C."/>
            <person name="Stewart E.J."/>
            <person name="Dubin M.J."/>
            <person name="Zengler K."/>
            <person name="Knight R."/>
            <person name="Gilbert J.A."/>
            <person name="Clardy J."/>
            <person name="Lewis K."/>
        </authorList>
    </citation>
    <scope>NUCLEOTIDE SEQUENCE [LARGE SCALE GENOMIC DNA]</scope>
    <source>
        <strain evidence="2 3">KLE1738</strain>
    </source>
</reference>
<sequence>MSQATAPKISILGDGISTFEGYTPRLGSFYSPSYVSYSGFDSAEGTWWMQAIKKLGGSVLCNNSFSGSYVSYLGHYAAMLPGRIRNLATEEDSPDMILIYTGINDVANDIPLDAFQRDYTDMLQKIHRFHPGAEIWAGTLCMGQAPSSGRPYYIEPEHFQNIDAYNTVIRTCVKAEHAHLVDLAAHGVTYETVNGLHPNKAGMVTFADAWVDLIKQQMP</sequence>
<dbReference type="Gene3D" id="3.40.50.1110">
    <property type="entry name" value="SGNH hydrolase"/>
    <property type="match status" value="1"/>
</dbReference>
<evidence type="ECO:0000313" key="3">
    <source>
        <dbReference type="Proteomes" id="UP000260649"/>
    </source>
</evidence>
<dbReference type="AlphaFoldDB" id="A0A3E2B1W0"/>
<dbReference type="Pfam" id="PF13472">
    <property type="entry name" value="Lipase_GDSL_2"/>
    <property type="match status" value="1"/>
</dbReference>
<feature type="domain" description="SGNH hydrolase-type esterase" evidence="1">
    <location>
        <begin position="39"/>
        <end position="203"/>
    </location>
</feature>
<comment type="caution">
    <text evidence="2">The sequence shown here is derived from an EMBL/GenBank/DDBJ whole genome shotgun (WGS) entry which is preliminary data.</text>
</comment>
<dbReference type="RefSeq" id="WP_117142555.1">
    <property type="nucleotide sequence ID" value="NZ_CAKXKJ010000031.1"/>
</dbReference>
<gene>
    <name evidence="2" type="ORF">DV520_09410</name>
</gene>
<dbReference type="CDD" id="cd00229">
    <property type="entry name" value="SGNH_hydrolase"/>
    <property type="match status" value="1"/>
</dbReference>
<dbReference type="GO" id="GO:0004622">
    <property type="term" value="F:phosphatidylcholine lysophospholipase activity"/>
    <property type="evidence" value="ECO:0007669"/>
    <property type="project" value="TreeGrafter"/>
</dbReference>
<dbReference type="InterPro" id="IPR013830">
    <property type="entry name" value="SGNH_hydro"/>
</dbReference>
<proteinExistence type="predicted"/>
<dbReference type="PANTHER" id="PTHR30383">
    <property type="entry name" value="THIOESTERASE 1/PROTEASE 1/LYSOPHOSPHOLIPASE L1"/>
    <property type="match status" value="1"/>
</dbReference>
<dbReference type="SUPFAM" id="SSF52266">
    <property type="entry name" value="SGNH hydrolase"/>
    <property type="match status" value="1"/>
</dbReference>
<dbReference type="InterPro" id="IPR036514">
    <property type="entry name" value="SGNH_hydro_sf"/>
</dbReference>
<evidence type="ECO:0000259" key="1">
    <source>
        <dbReference type="Pfam" id="PF13472"/>
    </source>
</evidence>
<dbReference type="EMBL" id="QQRQ01000018">
    <property type="protein sequence ID" value="RFT06020.1"/>
    <property type="molecule type" value="Genomic_DNA"/>
</dbReference>
<keyword evidence="3" id="KW-1185">Reference proteome</keyword>
<dbReference type="GeneID" id="97995948"/>
<accession>A0A3E2B1W0</accession>